<organism evidence="3 4">
    <name type="scientific">Serendipita indica (strain DSM 11827)</name>
    <name type="common">Root endophyte fungus</name>
    <name type="synonym">Piriformospora indica</name>
    <dbReference type="NCBI Taxonomy" id="1109443"/>
    <lineage>
        <taxon>Eukaryota</taxon>
        <taxon>Fungi</taxon>
        <taxon>Dikarya</taxon>
        <taxon>Basidiomycota</taxon>
        <taxon>Agaricomycotina</taxon>
        <taxon>Agaricomycetes</taxon>
        <taxon>Sebacinales</taxon>
        <taxon>Serendipitaceae</taxon>
        <taxon>Serendipita</taxon>
    </lineage>
</organism>
<feature type="region of interest" description="Disordered" evidence="1">
    <location>
        <begin position="300"/>
        <end position="319"/>
    </location>
</feature>
<feature type="region of interest" description="Disordered" evidence="1">
    <location>
        <begin position="164"/>
        <end position="223"/>
    </location>
</feature>
<feature type="compositionally biased region" description="Low complexity" evidence="1">
    <location>
        <begin position="166"/>
        <end position="215"/>
    </location>
</feature>
<proteinExistence type="predicted"/>
<accession>G4TLW0</accession>
<evidence type="ECO:0000313" key="3">
    <source>
        <dbReference type="EMBL" id="CCA72303.1"/>
    </source>
</evidence>
<gene>
    <name evidence="3" type="ORF">PIIN_06237</name>
</gene>
<protein>
    <submittedName>
        <fullName evidence="3">Uncharacterized protein</fullName>
    </submittedName>
</protein>
<feature type="compositionally biased region" description="Polar residues" evidence="1">
    <location>
        <begin position="304"/>
        <end position="317"/>
    </location>
</feature>
<dbReference type="InParanoid" id="G4TLW0"/>
<keyword evidence="2" id="KW-1133">Transmembrane helix</keyword>
<dbReference type="Proteomes" id="UP000007148">
    <property type="component" value="Unassembled WGS sequence"/>
</dbReference>
<keyword evidence="2" id="KW-0472">Membrane</keyword>
<keyword evidence="2" id="KW-0812">Transmembrane</keyword>
<comment type="caution">
    <text evidence="3">The sequence shown here is derived from an EMBL/GenBank/DDBJ whole genome shotgun (WGS) entry which is preliminary data.</text>
</comment>
<dbReference type="OrthoDB" id="3257676at2759"/>
<dbReference type="AlphaFoldDB" id="G4TLW0"/>
<name>G4TLW0_SERID</name>
<feature type="transmembrane region" description="Helical" evidence="2">
    <location>
        <begin position="258"/>
        <end position="282"/>
    </location>
</feature>
<feature type="compositionally biased region" description="Polar residues" evidence="1">
    <location>
        <begin position="341"/>
        <end position="371"/>
    </location>
</feature>
<feature type="region of interest" description="Disordered" evidence="1">
    <location>
        <begin position="337"/>
        <end position="372"/>
    </location>
</feature>
<keyword evidence="4" id="KW-1185">Reference proteome</keyword>
<feature type="region of interest" description="Disordered" evidence="1">
    <location>
        <begin position="429"/>
        <end position="449"/>
    </location>
</feature>
<reference evidence="3 4" key="1">
    <citation type="journal article" date="2011" name="PLoS Pathog.">
        <title>Endophytic Life Strategies Decoded by Genome and Transcriptome Analyses of the Mutualistic Root Symbiont Piriformospora indica.</title>
        <authorList>
            <person name="Zuccaro A."/>
            <person name="Lahrmann U."/>
            <person name="Guldener U."/>
            <person name="Langen G."/>
            <person name="Pfiffi S."/>
            <person name="Biedenkopf D."/>
            <person name="Wong P."/>
            <person name="Samans B."/>
            <person name="Grimm C."/>
            <person name="Basiewicz M."/>
            <person name="Murat C."/>
            <person name="Martin F."/>
            <person name="Kogel K.H."/>
        </authorList>
    </citation>
    <scope>NUCLEOTIDE SEQUENCE [LARGE SCALE GENOMIC DNA]</scope>
    <source>
        <strain evidence="3 4">DSM 11827</strain>
    </source>
</reference>
<evidence type="ECO:0000256" key="1">
    <source>
        <dbReference type="SAM" id="MobiDB-lite"/>
    </source>
</evidence>
<evidence type="ECO:0000256" key="2">
    <source>
        <dbReference type="SAM" id="Phobius"/>
    </source>
</evidence>
<evidence type="ECO:0000313" key="4">
    <source>
        <dbReference type="Proteomes" id="UP000007148"/>
    </source>
</evidence>
<sequence length="449" mass="47554">MHQSLCIDGSRPKLMNVQLDGGLKTYELRCDDASWTNTSIDSRGLDKRQAAAMCGTACNSHCYFPADYNPEPGDCARIAENLRTRQSSWNVPIGGTNVVEFNTCIFTFTNQGRSAMSYCDADWSVIGNSLATTCVSWGANPAKGGICTNSNFYIKAIRTENMPMLPSSGAPPSSLASTSPPSSSSPSSSPLSSSQPSGSTTNTRTTTDTGISRSTAVSYETPGGFSDGLVETNSLVPSGSISASTGSSQSHRPRNIDIAAIVGGTIGGVAGVAFLLGVFFIFRRVRSYEELQSLQVDSYPVSHSRPTFTNSDATIPTSDAPMVEIDSASRGSALMPCEFGSTPSQQKPVSWQGQRGAPPSQNNAANSSVEHTSIAERRPLETALPGVEVPAPTVEALIAAAALPGMSREQIDLFAANFVSLVRGRQVLDEEPEDEVASEIRQPPPYQQQ</sequence>
<dbReference type="EMBL" id="CAFZ01000157">
    <property type="protein sequence ID" value="CCA72303.1"/>
    <property type="molecule type" value="Genomic_DNA"/>
</dbReference>
<dbReference type="HOGENOM" id="CLU_611267_0_0_1"/>